<dbReference type="EMBL" id="JAKCXM010000105">
    <property type="protein sequence ID" value="KAJ0402328.1"/>
    <property type="molecule type" value="Genomic_DNA"/>
</dbReference>
<name>A0AAD5M2R9_PYTIN</name>
<keyword evidence="2" id="KW-1185">Reference proteome</keyword>
<protein>
    <submittedName>
        <fullName evidence="1">Uncharacterized protein</fullName>
    </submittedName>
</protein>
<proteinExistence type="predicted"/>
<comment type="caution">
    <text evidence="1">The sequence shown here is derived from an EMBL/GenBank/DDBJ whole genome shotgun (WGS) entry which is preliminary data.</text>
</comment>
<accession>A0AAD5M2R9</accession>
<sequence>MFVFEEHAERREFIAQRIPLLREPRGYFPTSDTDPDSEEPTVFQDATVFSFNTKRESTEHGGGKTSEETIKNIRMRHASGTFCTLVYPTMTWPDVVKKFNAVLPHVRELHGELRSRRFMGIVRNSHVEILLQN</sequence>
<evidence type="ECO:0000313" key="2">
    <source>
        <dbReference type="Proteomes" id="UP001209570"/>
    </source>
</evidence>
<dbReference type="AlphaFoldDB" id="A0AAD5M2R9"/>
<organism evidence="1 2">
    <name type="scientific">Pythium insidiosum</name>
    <name type="common">Pythiosis disease agent</name>
    <dbReference type="NCBI Taxonomy" id="114742"/>
    <lineage>
        <taxon>Eukaryota</taxon>
        <taxon>Sar</taxon>
        <taxon>Stramenopiles</taxon>
        <taxon>Oomycota</taxon>
        <taxon>Peronosporomycetes</taxon>
        <taxon>Pythiales</taxon>
        <taxon>Pythiaceae</taxon>
        <taxon>Pythium</taxon>
    </lineage>
</organism>
<reference evidence="1" key="1">
    <citation type="submission" date="2021-12" db="EMBL/GenBank/DDBJ databases">
        <title>Prjna785345.</title>
        <authorList>
            <person name="Rujirawat T."/>
            <person name="Krajaejun T."/>
        </authorList>
    </citation>
    <scope>NUCLEOTIDE SEQUENCE</scope>
    <source>
        <strain evidence="1">Pi057C3</strain>
    </source>
</reference>
<gene>
    <name evidence="1" type="ORF">P43SY_008569</name>
</gene>
<dbReference type="Proteomes" id="UP001209570">
    <property type="component" value="Unassembled WGS sequence"/>
</dbReference>
<evidence type="ECO:0000313" key="1">
    <source>
        <dbReference type="EMBL" id="KAJ0402328.1"/>
    </source>
</evidence>